<dbReference type="Gene3D" id="1.50.10.10">
    <property type="match status" value="1"/>
</dbReference>
<evidence type="ECO:0000256" key="6">
    <source>
        <dbReference type="ARBA" id="ARBA00023295"/>
    </source>
</evidence>
<feature type="chain" id="PRO_5043941276" description="cellulase" evidence="8">
    <location>
        <begin position="23"/>
        <end position="434"/>
    </location>
</feature>
<dbReference type="Pfam" id="PF01270">
    <property type="entry name" value="Glyco_hydro_8"/>
    <property type="match status" value="1"/>
</dbReference>
<dbReference type="GO" id="GO:0030245">
    <property type="term" value="P:cellulose catabolic process"/>
    <property type="evidence" value="ECO:0007669"/>
    <property type="project" value="UniProtKB-KW"/>
</dbReference>
<dbReference type="AlphaFoldDB" id="A0AAU7DLZ1"/>
<protein>
    <recommendedName>
        <fullName evidence="3">cellulase</fullName>
        <ecNumber evidence="3">3.2.1.4</ecNumber>
    </recommendedName>
</protein>
<keyword evidence="7" id="KW-0119">Carbohydrate metabolism</keyword>
<evidence type="ECO:0000256" key="5">
    <source>
        <dbReference type="ARBA" id="ARBA00023001"/>
    </source>
</evidence>
<keyword evidence="5" id="KW-0136">Cellulose degradation</keyword>
<comment type="similarity">
    <text evidence="2">Belongs to the glycosyl hydrolase 8 (cellulase D) family.</text>
</comment>
<reference evidence="9" key="1">
    <citation type="submission" date="2023-03" db="EMBL/GenBank/DDBJ databases">
        <title>Edaphobacter sp.</title>
        <authorList>
            <person name="Huber K.J."/>
            <person name="Papendorf J."/>
            <person name="Pilke C."/>
            <person name="Bunk B."/>
            <person name="Sproeer C."/>
            <person name="Pester M."/>
        </authorList>
    </citation>
    <scope>NUCLEOTIDE SEQUENCE</scope>
    <source>
        <strain evidence="9">DSM 110680</strain>
    </source>
</reference>
<dbReference type="GO" id="GO:0008810">
    <property type="term" value="F:cellulase activity"/>
    <property type="evidence" value="ECO:0007669"/>
    <property type="project" value="UniProtKB-EC"/>
</dbReference>
<dbReference type="EMBL" id="CP121196">
    <property type="protein sequence ID" value="XBH17791.1"/>
    <property type="molecule type" value="Genomic_DNA"/>
</dbReference>
<dbReference type="RefSeq" id="WP_348263016.1">
    <property type="nucleotide sequence ID" value="NZ_CP121196.1"/>
</dbReference>
<keyword evidence="4 9" id="KW-0378">Hydrolase</keyword>
<dbReference type="InterPro" id="IPR008928">
    <property type="entry name" value="6-hairpin_glycosidase_sf"/>
</dbReference>
<evidence type="ECO:0000313" key="9">
    <source>
        <dbReference type="EMBL" id="XBH17791.1"/>
    </source>
</evidence>
<organism evidence="9">
    <name type="scientific">Telmatobacter sp. DSM 110680</name>
    <dbReference type="NCBI Taxonomy" id="3036704"/>
    <lineage>
        <taxon>Bacteria</taxon>
        <taxon>Pseudomonadati</taxon>
        <taxon>Acidobacteriota</taxon>
        <taxon>Terriglobia</taxon>
        <taxon>Terriglobales</taxon>
        <taxon>Acidobacteriaceae</taxon>
        <taxon>Telmatobacter</taxon>
    </lineage>
</organism>
<keyword evidence="8" id="KW-0732">Signal</keyword>
<evidence type="ECO:0000256" key="4">
    <source>
        <dbReference type="ARBA" id="ARBA00022801"/>
    </source>
</evidence>
<proteinExistence type="inferred from homology"/>
<evidence type="ECO:0000256" key="3">
    <source>
        <dbReference type="ARBA" id="ARBA00012601"/>
    </source>
</evidence>
<name>A0AAU7DLZ1_9BACT</name>
<keyword evidence="6" id="KW-0326">Glycosidase</keyword>
<evidence type="ECO:0000256" key="8">
    <source>
        <dbReference type="SAM" id="SignalP"/>
    </source>
</evidence>
<dbReference type="EC" id="3.2.1.4" evidence="3"/>
<evidence type="ECO:0000256" key="7">
    <source>
        <dbReference type="ARBA" id="ARBA00023326"/>
    </source>
</evidence>
<accession>A0AAU7DLZ1</accession>
<evidence type="ECO:0000256" key="1">
    <source>
        <dbReference type="ARBA" id="ARBA00000966"/>
    </source>
</evidence>
<dbReference type="PRINTS" id="PR00735">
    <property type="entry name" value="GLHYDRLASE8"/>
</dbReference>
<dbReference type="InterPro" id="IPR012341">
    <property type="entry name" value="6hp_glycosidase-like_sf"/>
</dbReference>
<dbReference type="InterPro" id="IPR002037">
    <property type="entry name" value="Glyco_hydro_8"/>
</dbReference>
<evidence type="ECO:0000256" key="2">
    <source>
        <dbReference type="ARBA" id="ARBA00009209"/>
    </source>
</evidence>
<gene>
    <name evidence="9" type="ORF">P8935_00310</name>
</gene>
<comment type="catalytic activity">
    <reaction evidence="1">
        <text>Endohydrolysis of (1-&gt;4)-beta-D-glucosidic linkages in cellulose, lichenin and cereal beta-D-glucans.</text>
        <dbReference type="EC" id="3.2.1.4"/>
    </reaction>
</comment>
<dbReference type="SUPFAM" id="SSF48208">
    <property type="entry name" value="Six-hairpin glycosidases"/>
    <property type="match status" value="1"/>
</dbReference>
<feature type="signal peptide" evidence="8">
    <location>
        <begin position="1"/>
        <end position="22"/>
    </location>
</feature>
<sequence length="434" mass="48445">MAKKLSRAVVFGLVLSSTMAIAKNAFQDGIGAYATGKYRNMFAEDGHSQKEIQAKIDAAYQQLFHGDKQTQAIAFDAGSNANGPLMYVTDWANHDVRTEGMSYGMMITVELGKKNEFDAIWNWAKTYMYIADPKVPSYQFFAWSCKTDGTHNSEGAAPDGESYFAMALLFASNRWGDGRGIYDYHAEAEKLLTAMVHRPLITAPGKYGPHTVGPMMNPDPPMILFVPDVFGQAFTDPSYHLPAFYELWARWGPKEDRAFWAEAAETSRVFFVKTTNPVTGLAPSYANFDGTPHVNRFPQSGEFGYDAWRTASNWSVDWSWWHKAPAEQDLSDRIQKFFASQGVDKYGPVFTLDGKDLGATPGLTHEDHPIGLMGTNAVAGLAAKDRATEKKFTEALWNAPIPSGQNRYYDGMLYLMSFLHVSGEFRVWKPRTGE</sequence>
<keyword evidence="7" id="KW-0624">Polysaccharide degradation</keyword>